<name>A0A9N9PZ19_9HELO</name>
<dbReference type="Pfam" id="PF13920">
    <property type="entry name" value="zf-C3HC4_3"/>
    <property type="match status" value="1"/>
</dbReference>
<feature type="compositionally biased region" description="Polar residues" evidence="5">
    <location>
        <begin position="22"/>
        <end position="40"/>
    </location>
</feature>
<feature type="region of interest" description="Disordered" evidence="5">
    <location>
        <begin position="1"/>
        <end position="40"/>
    </location>
</feature>
<dbReference type="PANTHER" id="PTHR23327">
    <property type="entry name" value="RING FINGER PROTEIN 127"/>
    <property type="match status" value="1"/>
</dbReference>
<sequence length="672" mass="74894">MNSSTVQKPRATSLEGKAKGSLTKSPIPQSQELVPSASTTPTKPDLITAFKSDLTNIKNLVTCSICDQLLYEPWTLSCGHTYCYSCLCSWFVPNKRKKTCPECRTRIKQIPAPSFLVKQLVEIFIKREELMPLDETNEQHAKRRAKEVAEVEQDKSNPAGLFKGTFSNPLGELYRDDADGGVMRCRNCNAEHEGGPACQYCGTELDDEGYEFSDEDVDFYDGADLDELDSLDLENEIHADLAAVHGQGFAWTGFVHPYVDRHARHDDETESSLTSDEDEDGGSLDGFITNDDDEEEEQEDDEEPVRAAVRRSNHRSHQQANVIEISDDEDDDSDEGGIVSNRVARNRPIVLGSSSPAGPSVVSVVDTDTTDSDGGETNSEMLRRSGWSPLDQGTDSDADEHQFQFRAGYEFNEDEPDSEDNSDTETMVGNGASDDEEDDRSRSSISETPTMYAGYQSYMPNENLIHNYSNSSASEDADDDDSIAGFSSVCDQDGDTEMSVSPRASRSVSISHEHSVSIGDSEDEEPRTSRSMSRTTDQSGYSMQELGAANEIHDIEDDSDSPIRPPPRRLPRRRNPNAREYDPRISMIFAEHQQTIRSERGQEPGGLDELDNEVRRIEPASRSRRMTAYRQQPQRRFDPLRASRSPSATRVVASSSRTSRPPRNYQYGRANS</sequence>
<feature type="compositionally biased region" description="Basic residues" evidence="5">
    <location>
        <begin position="308"/>
        <end position="317"/>
    </location>
</feature>
<keyword evidence="8" id="KW-1185">Reference proteome</keyword>
<dbReference type="EMBL" id="CAJVRM010000068">
    <property type="protein sequence ID" value="CAG8973395.1"/>
    <property type="molecule type" value="Genomic_DNA"/>
</dbReference>
<dbReference type="GO" id="GO:0008270">
    <property type="term" value="F:zinc ion binding"/>
    <property type="evidence" value="ECO:0007669"/>
    <property type="project" value="UniProtKB-KW"/>
</dbReference>
<dbReference type="Proteomes" id="UP000701801">
    <property type="component" value="Unassembled WGS sequence"/>
</dbReference>
<feature type="compositionally biased region" description="Basic residues" evidence="5">
    <location>
        <begin position="566"/>
        <end position="576"/>
    </location>
</feature>
<keyword evidence="1" id="KW-0479">Metal-binding</keyword>
<dbReference type="OrthoDB" id="6105938at2759"/>
<feature type="compositionally biased region" description="Polar residues" evidence="5">
    <location>
        <begin position="529"/>
        <end position="542"/>
    </location>
</feature>
<evidence type="ECO:0000259" key="6">
    <source>
        <dbReference type="PROSITE" id="PS50089"/>
    </source>
</evidence>
<dbReference type="InterPro" id="IPR013083">
    <property type="entry name" value="Znf_RING/FYVE/PHD"/>
</dbReference>
<dbReference type="CDD" id="cd16568">
    <property type="entry name" value="RING-HC_ScPSH1-like"/>
    <property type="match status" value="1"/>
</dbReference>
<dbReference type="InterPro" id="IPR017907">
    <property type="entry name" value="Znf_RING_CS"/>
</dbReference>
<dbReference type="InterPro" id="IPR001841">
    <property type="entry name" value="Znf_RING"/>
</dbReference>
<dbReference type="SUPFAM" id="SSF57850">
    <property type="entry name" value="RING/U-box"/>
    <property type="match status" value="1"/>
</dbReference>
<feature type="compositionally biased region" description="Low complexity" evidence="5">
    <location>
        <begin position="642"/>
        <end position="663"/>
    </location>
</feature>
<accession>A0A9N9PZ19</accession>
<feature type="compositionally biased region" description="Low complexity" evidence="5">
    <location>
        <begin position="350"/>
        <end position="367"/>
    </location>
</feature>
<reference evidence="7" key="1">
    <citation type="submission" date="2021-07" db="EMBL/GenBank/DDBJ databases">
        <authorList>
            <person name="Durling M."/>
        </authorList>
    </citation>
    <scope>NUCLEOTIDE SEQUENCE</scope>
</reference>
<protein>
    <recommendedName>
        <fullName evidence="6">RING-type domain-containing protein</fullName>
    </recommendedName>
</protein>
<evidence type="ECO:0000256" key="5">
    <source>
        <dbReference type="SAM" id="MobiDB-lite"/>
    </source>
</evidence>
<feature type="compositionally biased region" description="Basic and acidic residues" evidence="5">
    <location>
        <begin position="612"/>
        <end position="621"/>
    </location>
</feature>
<dbReference type="Gene3D" id="3.30.40.10">
    <property type="entry name" value="Zinc/RING finger domain, C3HC4 (zinc finger)"/>
    <property type="match status" value="1"/>
</dbReference>
<comment type="caution">
    <text evidence="7">The sequence shown here is derived from an EMBL/GenBank/DDBJ whole genome shotgun (WGS) entry which is preliminary data.</text>
</comment>
<dbReference type="SMART" id="SM00184">
    <property type="entry name" value="RING"/>
    <property type="match status" value="1"/>
</dbReference>
<evidence type="ECO:0000256" key="3">
    <source>
        <dbReference type="ARBA" id="ARBA00022833"/>
    </source>
</evidence>
<feature type="domain" description="RING-type" evidence="6">
    <location>
        <begin position="63"/>
        <end position="104"/>
    </location>
</feature>
<feature type="compositionally biased region" description="Acidic residues" evidence="5">
    <location>
        <begin position="290"/>
        <end position="303"/>
    </location>
</feature>
<feature type="compositionally biased region" description="Acidic residues" evidence="5">
    <location>
        <begin position="411"/>
        <end position="423"/>
    </location>
</feature>
<gene>
    <name evidence="7" type="ORF">HYALB_00000158</name>
</gene>
<proteinExistence type="predicted"/>
<feature type="compositionally biased region" description="Acidic residues" evidence="5">
    <location>
        <begin position="325"/>
        <end position="335"/>
    </location>
</feature>
<dbReference type="PROSITE" id="PS50089">
    <property type="entry name" value="ZF_RING_2"/>
    <property type="match status" value="1"/>
</dbReference>
<keyword evidence="2 4" id="KW-0863">Zinc-finger</keyword>
<evidence type="ECO:0000256" key="4">
    <source>
        <dbReference type="PROSITE-ProRule" id="PRU00175"/>
    </source>
</evidence>
<feature type="compositionally biased region" description="Polar residues" evidence="5">
    <location>
        <begin position="458"/>
        <end position="468"/>
    </location>
</feature>
<keyword evidence="3" id="KW-0862">Zinc</keyword>
<evidence type="ECO:0000313" key="7">
    <source>
        <dbReference type="EMBL" id="CAG8973395.1"/>
    </source>
</evidence>
<organism evidence="7 8">
    <name type="scientific">Hymenoscyphus albidus</name>
    <dbReference type="NCBI Taxonomy" id="595503"/>
    <lineage>
        <taxon>Eukaryota</taxon>
        <taxon>Fungi</taxon>
        <taxon>Dikarya</taxon>
        <taxon>Ascomycota</taxon>
        <taxon>Pezizomycotina</taxon>
        <taxon>Leotiomycetes</taxon>
        <taxon>Helotiales</taxon>
        <taxon>Helotiaceae</taxon>
        <taxon>Hymenoscyphus</taxon>
    </lineage>
</organism>
<dbReference type="PROSITE" id="PS00518">
    <property type="entry name" value="ZF_RING_1"/>
    <property type="match status" value="1"/>
</dbReference>
<evidence type="ECO:0000313" key="8">
    <source>
        <dbReference type="Proteomes" id="UP000701801"/>
    </source>
</evidence>
<feature type="region of interest" description="Disordered" evidence="5">
    <location>
        <begin position="265"/>
        <end position="672"/>
    </location>
</feature>
<evidence type="ECO:0000256" key="1">
    <source>
        <dbReference type="ARBA" id="ARBA00022723"/>
    </source>
</evidence>
<dbReference type="AlphaFoldDB" id="A0A9N9PZ19"/>
<evidence type="ECO:0000256" key="2">
    <source>
        <dbReference type="ARBA" id="ARBA00022771"/>
    </source>
</evidence>